<comment type="subcellular location">
    <subcellularLocation>
        <location evidence="1">Membrane</location>
        <topology evidence="1">Multi-pass membrane protein</topology>
    </subcellularLocation>
</comment>
<dbReference type="KEGG" id="alm:AO498_04695"/>
<evidence type="ECO:0000256" key="4">
    <source>
        <dbReference type="ARBA" id="ARBA00022692"/>
    </source>
</evidence>
<evidence type="ECO:0000256" key="3">
    <source>
        <dbReference type="ARBA" id="ARBA00022448"/>
    </source>
</evidence>
<dbReference type="PANTHER" id="PTHR43829">
    <property type="entry name" value="AQUAPORIN OR AQUAGLYCEROPORIN RELATED"/>
    <property type="match status" value="1"/>
</dbReference>
<evidence type="ECO:0000313" key="10">
    <source>
        <dbReference type="Proteomes" id="UP000073816"/>
    </source>
</evidence>
<evidence type="ECO:0000256" key="2">
    <source>
        <dbReference type="ARBA" id="ARBA00006175"/>
    </source>
</evidence>
<name>A0A142EKN8_9BACT</name>
<proteinExistence type="inferred from homology"/>
<keyword evidence="10" id="KW-1185">Reference proteome</keyword>
<evidence type="ECO:0000256" key="6">
    <source>
        <dbReference type="ARBA" id="ARBA00023136"/>
    </source>
</evidence>
<dbReference type="STRING" id="1727163.AO498_04695"/>
<protein>
    <submittedName>
        <fullName evidence="9">Permease</fullName>
    </submittedName>
</protein>
<feature type="transmembrane region" description="Helical" evidence="8">
    <location>
        <begin position="171"/>
        <end position="193"/>
    </location>
</feature>
<keyword evidence="6 8" id="KW-0472">Membrane</keyword>
<feature type="transmembrane region" description="Helical" evidence="8">
    <location>
        <begin position="6"/>
        <end position="27"/>
    </location>
</feature>
<gene>
    <name evidence="9" type="ORF">AO498_04695</name>
</gene>
<evidence type="ECO:0000256" key="7">
    <source>
        <dbReference type="RuleBase" id="RU000477"/>
    </source>
</evidence>
<keyword evidence="3 7" id="KW-0813">Transport</keyword>
<feature type="transmembrane region" description="Helical" evidence="8">
    <location>
        <begin position="39"/>
        <end position="59"/>
    </location>
</feature>
<dbReference type="RefSeq" id="WP_067544278.1">
    <property type="nucleotide sequence ID" value="NZ_CP012836.1"/>
</dbReference>
<dbReference type="GO" id="GO:0005886">
    <property type="term" value="C:plasma membrane"/>
    <property type="evidence" value="ECO:0007669"/>
    <property type="project" value="TreeGrafter"/>
</dbReference>
<dbReference type="InterPro" id="IPR050363">
    <property type="entry name" value="MIP/Aquaporin"/>
</dbReference>
<dbReference type="PANTHER" id="PTHR43829:SF9">
    <property type="entry name" value="AQUAPORIN-9"/>
    <property type="match status" value="1"/>
</dbReference>
<sequence>MNPIVAEFIGTGILLLLGSGVVANVILPGTKGNGGGLMAITTAWSLAVFCGVVVAGPYSGAHLNPAVTIGLAAAGKFDWAMAPGFIFAQLAGAMLGSGLAWLMYRHHFDMAEDAGLKRAPFCTDPAVRNFTTSVISEVLGTFVLIFVILYITGAKIEDTNGTPVGLGSVGALPVAFLVWVIGLALGGTTGYAINPARDLGPRIMHQLLPIKGKGSSDWGYSWVPVTGPILGALLAVGVYFLAGV</sequence>
<dbReference type="SUPFAM" id="SSF81338">
    <property type="entry name" value="Aquaporin-like"/>
    <property type="match status" value="1"/>
</dbReference>
<feature type="transmembrane region" description="Helical" evidence="8">
    <location>
        <begin position="79"/>
        <end position="104"/>
    </location>
</feature>
<comment type="similarity">
    <text evidence="2 7">Belongs to the MIP/aquaporin (TC 1.A.8) family.</text>
</comment>
<evidence type="ECO:0000256" key="1">
    <source>
        <dbReference type="ARBA" id="ARBA00004141"/>
    </source>
</evidence>
<evidence type="ECO:0000313" key="9">
    <source>
        <dbReference type="EMBL" id="AMQ55693.1"/>
    </source>
</evidence>
<dbReference type="PROSITE" id="PS00221">
    <property type="entry name" value="MIP"/>
    <property type="match status" value="1"/>
</dbReference>
<dbReference type="Proteomes" id="UP000073816">
    <property type="component" value="Chromosome"/>
</dbReference>
<feature type="transmembrane region" description="Helical" evidence="8">
    <location>
        <begin position="125"/>
        <end position="151"/>
    </location>
</feature>
<dbReference type="InterPro" id="IPR000425">
    <property type="entry name" value="MIP"/>
</dbReference>
<keyword evidence="4 7" id="KW-0812">Transmembrane</keyword>
<dbReference type="OrthoDB" id="9807293at2"/>
<dbReference type="PRINTS" id="PR00783">
    <property type="entry name" value="MINTRINSICP"/>
</dbReference>
<dbReference type="InterPro" id="IPR023271">
    <property type="entry name" value="Aquaporin-like"/>
</dbReference>
<dbReference type="GO" id="GO:0015254">
    <property type="term" value="F:glycerol channel activity"/>
    <property type="evidence" value="ECO:0007669"/>
    <property type="project" value="TreeGrafter"/>
</dbReference>
<keyword evidence="5 8" id="KW-1133">Transmembrane helix</keyword>
<dbReference type="AlphaFoldDB" id="A0A142EKN8"/>
<dbReference type="EMBL" id="CP012836">
    <property type="protein sequence ID" value="AMQ55693.1"/>
    <property type="molecule type" value="Genomic_DNA"/>
</dbReference>
<evidence type="ECO:0000256" key="8">
    <source>
        <dbReference type="SAM" id="Phobius"/>
    </source>
</evidence>
<dbReference type="Gene3D" id="1.20.1080.10">
    <property type="entry name" value="Glycerol uptake facilitator protein"/>
    <property type="match status" value="1"/>
</dbReference>
<organism evidence="9 10">
    <name type="scientific">Algoriphagus sanaruensis</name>
    <dbReference type="NCBI Taxonomy" id="1727163"/>
    <lineage>
        <taxon>Bacteria</taxon>
        <taxon>Pseudomonadati</taxon>
        <taxon>Bacteroidota</taxon>
        <taxon>Cytophagia</taxon>
        <taxon>Cytophagales</taxon>
        <taxon>Cyclobacteriaceae</taxon>
        <taxon>Algoriphagus</taxon>
    </lineage>
</organism>
<feature type="transmembrane region" description="Helical" evidence="8">
    <location>
        <begin position="220"/>
        <end position="242"/>
    </location>
</feature>
<evidence type="ECO:0000256" key="5">
    <source>
        <dbReference type="ARBA" id="ARBA00022989"/>
    </source>
</evidence>
<reference evidence="10" key="1">
    <citation type="submission" date="2015-09" db="EMBL/GenBank/DDBJ databases">
        <title>Complete sequence of Algoriphagus sp. M8-2.</title>
        <authorList>
            <person name="Shintani M."/>
        </authorList>
    </citation>
    <scope>NUCLEOTIDE SEQUENCE [LARGE SCALE GENOMIC DNA]</scope>
    <source>
        <strain evidence="10">M8-2</strain>
    </source>
</reference>
<dbReference type="PATRIC" id="fig|1727163.4.peg.976"/>
<dbReference type="InterPro" id="IPR022357">
    <property type="entry name" value="MIP_CS"/>
</dbReference>
<dbReference type="Pfam" id="PF00230">
    <property type="entry name" value="MIP"/>
    <property type="match status" value="1"/>
</dbReference>
<accession>A0A142EKN8</accession>
<reference evidence="9 10" key="2">
    <citation type="journal article" date="2016" name="Genome Announc.">
        <title>Complete Genome Sequence of Algoriphagus sp. Strain M8-2, Isolated from a Brackish Lake.</title>
        <authorList>
            <person name="Muraguchi Y."/>
            <person name="Kushimoto K."/>
            <person name="Ohtsubo Y."/>
            <person name="Suzuki T."/>
            <person name="Dohra H."/>
            <person name="Kimbara K."/>
            <person name="Shintani M."/>
        </authorList>
    </citation>
    <scope>NUCLEOTIDE SEQUENCE [LARGE SCALE GENOMIC DNA]</scope>
    <source>
        <strain evidence="9 10">M8-2</strain>
    </source>
</reference>